<reference evidence="3" key="1">
    <citation type="journal article" date="2022" name="ISME J.">
        <title>Identification of active gaseous-alkane degraders at natural gas seeps.</title>
        <authorList>
            <person name="Farhan Ul Haque M."/>
            <person name="Hernandez M."/>
            <person name="Crombie A.T."/>
            <person name="Murrell J.C."/>
        </authorList>
    </citation>
    <scope>NUCLEOTIDE SEQUENCE</scope>
    <source>
        <strain evidence="3">PC2</strain>
    </source>
</reference>
<protein>
    <submittedName>
        <fullName evidence="3">IS3 family transposase</fullName>
    </submittedName>
</protein>
<evidence type="ECO:0000313" key="4">
    <source>
        <dbReference type="Proteomes" id="UP001139104"/>
    </source>
</evidence>
<dbReference type="Pfam" id="PF01527">
    <property type="entry name" value="HTH_Tnp_1"/>
    <property type="match status" value="1"/>
</dbReference>
<feature type="compositionally biased region" description="Basic and acidic residues" evidence="1">
    <location>
        <begin position="385"/>
        <end position="395"/>
    </location>
</feature>
<dbReference type="InterPro" id="IPR012337">
    <property type="entry name" value="RNaseH-like_sf"/>
</dbReference>
<keyword evidence="4" id="KW-1185">Reference proteome</keyword>
<dbReference type="Proteomes" id="UP001139104">
    <property type="component" value="Unassembled WGS sequence"/>
</dbReference>
<dbReference type="InterPro" id="IPR009057">
    <property type="entry name" value="Homeodomain-like_sf"/>
</dbReference>
<organism evidence="3 4">
    <name type="scientific">Candidatus Rhodoblastus alkanivorans</name>
    <dbReference type="NCBI Taxonomy" id="2954117"/>
    <lineage>
        <taxon>Bacteria</taxon>
        <taxon>Pseudomonadati</taxon>
        <taxon>Pseudomonadota</taxon>
        <taxon>Alphaproteobacteria</taxon>
        <taxon>Hyphomicrobiales</taxon>
        <taxon>Rhodoblastaceae</taxon>
        <taxon>Rhodoblastus</taxon>
    </lineage>
</organism>
<dbReference type="InterPro" id="IPR002514">
    <property type="entry name" value="Transposase_8"/>
</dbReference>
<dbReference type="PANTHER" id="PTHR47515:SF1">
    <property type="entry name" value="BLR2054 PROTEIN"/>
    <property type="match status" value="1"/>
</dbReference>
<dbReference type="InterPro" id="IPR025948">
    <property type="entry name" value="HTH-like_dom"/>
</dbReference>
<dbReference type="PANTHER" id="PTHR47515">
    <property type="entry name" value="LOW CALCIUM RESPONSE LOCUS PROTEIN T"/>
    <property type="match status" value="1"/>
</dbReference>
<feature type="region of interest" description="Disordered" evidence="1">
    <location>
        <begin position="361"/>
        <end position="395"/>
    </location>
</feature>
<sequence>MKRTRFSEEQIIAILKEHEAGIAVAELCRKHGVSDASIYKWKAKYGGMDVSEAKRLKSLEDENTRLKRLLADAMLDNAALKDLLGKKMVTPAAKREAVAHLRTAFEMSERRACKTIGCCRMTVRYDAIRLDNLALRERMKAIAHERRRFGYRRLHVLLRREGYVINHKRLFRLYREERLSVRRRGGRKRAIGTRAPMLIPLAPNQRWSLDFVSDQLTDCRRFRVLTVVDDCTRECLGLVADTSLSGQRVARELDRIIAERGRPKMVVSDNGSEFTSNAILCWADETRVDWHYIAPGKPIQNAFIESFNGRLRDEFLNETLFSSLAHARVMLASWRADYNVNRPHSGLGWQTPAEFAHTFPRREPALRNPASSAPAHAAQPAYQGKSDRQSELKTG</sequence>
<feature type="compositionally biased region" description="Low complexity" evidence="1">
    <location>
        <begin position="369"/>
        <end position="381"/>
    </location>
</feature>
<evidence type="ECO:0000259" key="2">
    <source>
        <dbReference type="PROSITE" id="PS50994"/>
    </source>
</evidence>
<name>A0ABS9Z3R2_9HYPH</name>
<dbReference type="SUPFAM" id="SSF46689">
    <property type="entry name" value="Homeodomain-like"/>
    <property type="match status" value="1"/>
</dbReference>
<dbReference type="SUPFAM" id="SSF53098">
    <property type="entry name" value="Ribonuclease H-like"/>
    <property type="match status" value="1"/>
</dbReference>
<accession>A0ABS9Z3R2</accession>
<gene>
    <name evidence="3" type="ORF">K2U94_05685</name>
</gene>
<dbReference type="PROSITE" id="PS50994">
    <property type="entry name" value="INTEGRASE"/>
    <property type="match status" value="1"/>
</dbReference>
<dbReference type="Pfam" id="PF13683">
    <property type="entry name" value="rve_3"/>
    <property type="match status" value="1"/>
</dbReference>
<dbReference type="InterPro" id="IPR036397">
    <property type="entry name" value="RNaseH_sf"/>
</dbReference>
<proteinExistence type="predicted"/>
<dbReference type="EMBL" id="JAIVFP010000001">
    <property type="protein sequence ID" value="MCI4682253.1"/>
    <property type="molecule type" value="Genomic_DNA"/>
</dbReference>
<dbReference type="Pfam" id="PF13276">
    <property type="entry name" value="HTH_21"/>
    <property type="match status" value="1"/>
</dbReference>
<dbReference type="NCBIfam" id="NF033516">
    <property type="entry name" value="transpos_IS3"/>
    <property type="match status" value="1"/>
</dbReference>
<dbReference type="InterPro" id="IPR001584">
    <property type="entry name" value="Integrase_cat-core"/>
</dbReference>
<evidence type="ECO:0000313" key="3">
    <source>
        <dbReference type="EMBL" id="MCI4682253.1"/>
    </source>
</evidence>
<comment type="caution">
    <text evidence="3">The sequence shown here is derived from an EMBL/GenBank/DDBJ whole genome shotgun (WGS) entry which is preliminary data.</text>
</comment>
<dbReference type="RefSeq" id="WP_243066280.1">
    <property type="nucleotide sequence ID" value="NZ_JAIVFK010000074.1"/>
</dbReference>
<feature type="domain" description="Integrase catalytic" evidence="2">
    <location>
        <begin position="199"/>
        <end position="360"/>
    </location>
</feature>
<dbReference type="Gene3D" id="3.30.420.10">
    <property type="entry name" value="Ribonuclease H-like superfamily/Ribonuclease H"/>
    <property type="match status" value="1"/>
</dbReference>
<evidence type="ECO:0000256" key="1">
    <source>
        <dbReference type="SAM" id="MobiDB-lite"/>
    </source>
</evidence>
<dbReference type="InterPro" id="IPR048020">
    <property type="entry name" value="Transpos_IS3"/>
</dbReference>